<proteinExistence type="predicted"/>
<evidence type="ECO:0000256" key="4">
    <source>
        <dbReference type="ARBA" id="ARBA00023125"/>
    </source>
</evidence>
<organism evidence="8 9">
    <name type="scientific">Desulforapulum autotrophicum (strain ATCC 43914 / DSM 3382 / VKM B-1955 / HRM2)</name>
    <name type="common">Desulfobacterium autotrophicum</name>
    <dbReference type="NCBI Taxonomy" id="177437"/>
    <lineage>
        <taxon>Bacteria</taxon>
        <taxon>Pseudomonadati</taxon>
        <taxon>Thermodesulfobacteriota</taxon>
        <taxon>Desulfobacteria</taxon>
        <taxon>Desulfobacterales</taxon>
        <taxon>Desulfobacteraceae</taxon>
        <taxon>Desulforapulum</taxon>
    </lineage>
</organism>
<dbReference type="Pfam" id="PF25601">
    <property type="entry name" value="AAA_lid_14"/>
    <property type="match status" value="1"/>
</dbReference>
<dbReference type="SMART" id="SM00382">
    <property type="entry name" value="AAA"/>
    <property type="match status" value="1"/>
</dbReference>
<dbReference type="RefSeq" id="WP_012662453.1">
    <property type="nucleotide sequence ID" value="NC_012108.1"/>
</dbReference>
<keyword evidence="2" id="KW-0067">ATP-binding</keyword>
<dbReference type="SUPFAM" id="SSF46689">
    <property type="entry name" value="Homeodomain-like"/>
    <property type="match status" value="1"/>
</dbReference>
<dbReference type="Gene3D" id="1.10.10.60">
    <property type="entry name" value="Homeodomain-like"/>
    <property type="match status" value="1"/>
</dbReference>
<dbReference type="GO" id="GO:0003677">
    <property type="term" value="F:DNA binding"/>
    <property type="evidence" value="ECO:0007669"/>
    <property type="project" value="UniProtKB-KW"/>
</dbReference>
<dbReference type="PROSITE" id="PS50045">
    <property type="entry name" value="SIGMA54_INTERACT_4"/>
    <property type="match status" value="1"/>
</dbReference>
<dbReference type="Pfam" id="PF00158">
    <property type="entry name" value="Sigma54_activat"/>
    <property type="match status" value="1"/>
</dbReference>
<dbReference type="InterPro" id="IPR027417">
    <property type="entry name" value="P-loop_NTPase"/>
</dbReference>
<dbReference type="Proteomes" id="UP000000442">
    <property type="component" value="Chromosome"/>
</dbReference>
<evidence type="ECO:0000256" key="5">
    <source>
        <dbReference type="ARBA" id="ARBA00023159"/>
    </source>
</evidence>
<keyword evidence="3" id="KW-0805">Transcription regulation</keyword>
<feature type="domain" description="Sigma-54 factor interaction" evidence="7">
    <location>
        <begin position="180"/>
        <end position="409"/>
    </location>
</feature>
<dbReference type="Gene3D" id="3.40.50.300">
    <property type="entry name" value="P-loop containing nucleotide triphosphate hydrolases"/>
    <property type="match status" value="1"/>
</dbReference>
<dbReference type="EMBL" id="CP001087">
    <property type="protein sequence ID" value="ACN13202.1"/>
    <property type="molecule type" value="Genomic_DNA"/>
</dbReference>
<evidence type="ECO:0000256" key="6">
    <source>
        <dbReference type="ARBA" id="ARBA00023163"/>
    </source>
</evidence>
<dbReference type="PANTHER" id="PTHR32071:SF117">
    <property type="entry name" value="PTS-DEPENDENT DIHYDROXYACETONE KINASE OPERON REGULATORY PROTEIN-RELATED"/>
    <property type="match status" value="1"/>
</dbReference>
<dbReference type="InterPro" id="IPR058031">
    <property type="entry name" value="AAA_lid_NorR"/>
</dbReference>
<keyword evidence="5" id="KW-0010">Activator</keyword>
<evidence type="ECO:0000256" key="3">
    <source>
        <dbReference type="ARBA" id="ARBA00023015"/>
    </source>
</evidence>
<dbReference type="Pfam" id="PF13492">
    <property type="entry name" value="GAF_3"/>
    <property type="match status" value="1"/>
</dbReference>
<dbReference type="SUPFAM" id="SSF52540">
    <property type="entry name" value="P-loop containing nucleoside triphosphate hydrolases"/>
    <property type="match status" value="1"/>
</dbReference>
<dbReference type="InterPro" id="IPR009057">
    <property type="entry name" value="Homeodomain-like_sf"/>
</dbReference>
<dbReference type="PANTHER" id="PTHR32071">
    <property type="entry name" value="TRANSCRIPTIONAL REGULATORY PROTEIN"/>
    <property type="match status" value="1"/>
</dbReference>
<dbReference type="PROSITE" id="PS00688">
    <property type="entry name" value="SIGMA54_INTERACT_3"/>
    <property type="match status" value="1"/>
</dbReference>
<dbReference type="AlphaFoldDB" id="C0QE85"/>
<dbReference type="OrthoDB" id="9761019at2"/>
<dbReference type="STRING" id="177437.HRM2_00790"/>
<dbReference type="HOGENOM" id="CLU_000445_125_2_7"/>
<dbReference type="InterPro" id="IPR025944">
    <property type="entry name" value="Sigma_54_int_dom_CS"/>
</dbReference>
<dbReference type="InterPro" id="IPR003593">
    <property type="entry name" value="AAA+_ATPase"/>
</dbReference>
<keyword evidence="1" id="KW-0547">Nucleotide-binding</keyword>
<evidence type="ECO:0000259" key="7">
    <source>
        <dbReference type="PROSITE" id="PS50045"/>
    </source>
</evidence>
<dbReference type="KEGG" id="dat:HRM2_00790"/>
<dbReference type="InterPro" id="IPR003018">
    <property type="entry name" value="GAF"/>
</dbReference>
<keyword evidence="4" id="KW-0238">DNA-binding</keyword>
<evidence type="ECO:0000256" key="2">
    <source>
        <dbReference type="ARBA" id="ARBA00022840"/>
    </source>
</evidence>
<dbReference type="InterPro" id="IPR025662">
    <property type="entry name" value="Sigma_54_int_dom_ATP-bd_1"/>
</dbReference>
<dbReference type="eggNOG" id="COG3604">
    <property type="taxonomic scope" value="Bacteria"/>
</dbReference>
<dbReference type="GO" id="GO:0006355">
    <property type="term" value="P:regulation of DNA-templated transcription"/>
    <property type="evidence" value="ECO:0007669"/>
    <property type="project" value="InterPro"/>
</dbReference>
<name>C0QE85_DESAH</name>
<keyword evidence="6" id="KW-0804">Transcription</keyword>
<dbReference type="SMART" id="SM00065">
    <property type="entry name" value="GAF"/>
    <property type="match status" value="1"/>
</dbReference>
<evidence type="ECO:0000256" key="1">
    <source>
        <dbReference type="ARBA" id="ARBA00022741"/>
    </source>
</evidence>
<dbReference type="CDD" id="cd00009">
    <property type="entry name" value="AAA"/>
    <property type="match status" value="1"/>
</dbReference>
<dbReference type="PROSITE" id="PS00675">
    <property type="entry name" value="SIGMA54_INTERACT_1"/>
    <property type="match status" value="1"/>
</dbReference>
<sequence length="492" mass="53898">MNPPISTLTCEKTMDIVLTAIRELIEYELAVVLSCEGRSRLRVLKAAGPAATKILEGYTFSLEDRKDIAAIVQEGKPYLFDEAEPHVDTYAGVVDFPADHSCMVTPLYLDDTLQGVLTLDHHSCNRFTPQNVRLVGTLSKLISLAIAQSNDKEALEKEHLAILQERNFLLERNAGALSELIGNSVSWNRVKDAAAMVAASQTPVLIQGETGTGKEVVARAVHRLSDRKGGPFIPVNCSAISAGVAESELFGHEKGGFTGAVSSRKGRFELADGGTLFLDEIGDLPLEIQPKLLRALQEKKLERIGGESTISVDVRIIAASHVDLYTAVRENRFREDLYYRLNVFPIRLPPLRERGSDILILAEYFTGQIRARAGHKDLALAPESVDILLQADWPGNVRQLQNTLERAAILSRGGVIRAEHIVADETPEDSFCLPGADLDATALLRFDVMVKAYLQKVLTRTGGKVYGKGGAAEILDLKPTTLHSKLKKYGIR</sequence>
<dbReference type="InterPro" id="IPR002078">
    <property type="entry name" value="Sigma_54_int"/>
</dbReference>
<protein>
    <submittedName>
        <fullName evidence="8">FhlA</fullName>
    </submittedName>
</protein>
<dbReference type="Gene3D" id="3.30.450.40">
    <property type="match status" value="1"/>
</dbReference>
<evidence type="ECO:0000313" key="8">
    <source>
        <dbReference type="EMBL" id="ACN13202.1"/>
    </source>
</evidence>
<evidence type="ECO:0000313" key="9">
    <source>
        <dbReference type="Proteomes" id="UP000000442"/>
    </source>
</evidence>
<dbReference type="Gene3D" id="1.10.8.60">
    <property type="match status" value="1"/>
</dbReference>
<reference evidence="8 9" key="1">
    <citation type="journal article" date="2009" name="Environ. Microbiol.">
        <title>Genome sequence of Desulfobacterium autotrophicum HRM2, a marine sulfate reducer oxidizing organic carbon completely to carbon dioxide.</title>
        <authorList>
            <person name="Strittmatter A.W."/>
            <person name="Liesegang H."/>
            <person name="Rabus R."/>
            <person name="Decker I."/>
            <person name="Amann J."/>
            <person name="Andres S."/>
            <person name="Henne A."/>
            <person name="Fricke W.F."/>
            <person name="Martinez-Arias R."/>
            <person name="Bartels D."/>
            <person name="Goesmann A."/>
            <person name="Krause L."/>
            <person name="Puehler A."/>
            <person name="Klenk H.P."/>
            <person name="Richter M."/>
            <person name="Schuler M."/>
            <person name="Gloeckner F.O."/>
            <person name="Meyerdierks A."/>
            <person name="Gottschalk G."/>
            <person name="Amann R."/>
        </authorList>
    </citation>
    <scope>NUCLEOTIDE SEQUENCE [LARGE SCALE GENOMIC DNA]</scope>
    <source>
        <strain evidence="9">ATCC 43914 / DSM 3382 / HRM2</strain>
    </source>
</reference>
<accession>C0QE85</accession>
<dbReference type="GO" id="GO:0005524">
    <property type="term" value="F:ATP binding"/>
    <property type="evidence" value="ECO:0007669"/>
    <property type="project" value="UniProtKB-KW"/>
</dbReference>
<keyword evidence="9" id="KW-1185">Reference proteome</keyword>
<dbReference type="SUPFAM" id="SSF55781">
    <property type="entry name" value="GAF domain-like"/>
    <property type="match status" value="1"/>
</dbReference>
<gene>
    <name evidence="8" type="primary">fhlA</name>
    <name evidence="8" type="ordered locus">HRM2_00790</name>
</gene>
<dbReference type="InterPro" id="IPR029016">
    <property type="entry name" value="GAF-like_dom_sf"/>
</dbReference>
<dbReference type="PROSITE" id="PS00676">
    <property type="entry name" value="SIGMA54_INTERACT_2"/>
    <property type="match status" value="1"/>
</dbReference>
<dbReference type="InterPro" id="IPR025943">
    <property type="entry name" value="Sigma_54_int_dom_ATP-bd_2"/>
</dbReference>
<dbReference type="FunFam" id="3.40.50.300:FF:000006">
    <property type="entry name" value="DNA-binding transcriptional regulator NtrC"/>
    <property type="match status" value="1"/>
</dbReference>